<dbReference type="PROSITE" id="PS50157">
    <property type="entry name" value="ZINC_FINGER_C2H2_2"/>
    <property type="match status" value="2"/>
</dbReference>
<feature type="domain" description="C2H2-type" evidence="6">
    <location>
        <begin position="438"/>
        <end position="467"/>
    </location>
</feature>
<evidence type="ECO:0000256" key="3">
    <source>
        <dbReference type="ARBA" id="ARBA00022833"/>
    </source>
</evidence>
<dbReference type="Gene3D" id="3.30.160.60">
    <property type="entry name" value="Classic Zinc Finger"/>
    <property type="match status" value="2"/>
</dbReference>
<feature type="compositionally biased region" description="Polar residues" evidence="5">
    <location>
        <begin position="219"/>
        <end position="231"/>
    </location>
</feature>
<comment type="caution">
    <text evidence="7">The sequence shown here is derived from an EMBL/GenBank/DDBJ whole genome shotgun (WGS) entry which is preliminary data.</text>
</comment>
<gene>
    <name evidence="7" type="ORF">RI543_004062</name>
</gene>
<evidence type="ECO:0000313" key="7">
    <source>
        <dbReference type="EMBL" id="KAK5778400.1"/>
    </source>
</evidence>
<dbReference type="EMBL" id="JAWIZZ010000053">
    <property type="protein sequence ID" value="KAK5778400.1"/>
    <property type="molecule type" value="Genomic_DNA"/>
</dbReference>
<evidence type="ECO:0000259" key="6">
    <source>
        <dbReference type="PROSITE" id="PS50157"/>
    </source>
</evidence>
<dbReference type="GO" id="GO:0000981">
    <property type="term" value="F:DNA-binding transcription factor activity, RNA polymerase II-specific"/>
    <property type="evidence" value="ECO:0007669"/>
    <property type="project" value="TreeGrafter"/>
</dbReference>
<feature type="region of interest" description="Disordered" evidence="5">
    <location>
        <begin position="219"/>
        <end position="245"/>
    </location>
</feature>
<proteinExistence type="predicted"/>
<dbReference type="InterPro" id="IPR013087">
    <property type="entry name" value="Znf_C2H2_type"/>
</dbReference>
<dbReference type="PANTHER" id="PTHR23235:SF120">
    <property type="entry name" value="KRUPPEL-LIKE FACTOR 15"/>
    <property type="match status" value="1"/>
</dbReference>
<accession>A0AAN7WFH2</accession>
<dbReference type="GO" id="GO:0000978">
    <property type="term" value="F:RNA polymerase II cis-regulatory region sequence-specific DNA binding"/>
    <property type="evidence" value="ECO:0007669"/>
    <property type="project" value="TreeGrafter"/>
</dbReference>
<dbReference type="InterPro" id="IPR036236">
    <property type="entry name" value="Znf_C2H2_sf"/>
</dbReference>
<feature type="domain" description="C2H2-type" evidence="6">
    <location>
        <begin position="410"/>
        <end position="437"/>
    </location>
</feature>
<sequence>MSIIMHSSFNQYQPISVGHNNSIIDQLPVPQVYSIQHPIPVTDTQYNTILYPSVNLDNVNPNIKSDTGIKVVPNLYNTPNSIDTNKFYNQPVDKIVLPPINTIIRKNNCNIREEATLGIIEGQMKQINNTAVPVNDTYPKQAIISTNNNVAKNIPAEISPQIQHVKLGSPIKQFPHTLSNSTTHIDSHNPNMNKFIPIQPNIIPYSVPNNITNSLTPMPQLQTPNLPVPSSQPILQQQEQQRQLQQPQQLQPFIPLEQNHQSQIYQPYHIYIPMMPTKYQIQQQPTVAVNNGCILNPPSGIPSSLQQQYITSEVPVTVLPMENYSVVNPNIYSNSITVDAPKNNDNTNKDNMEKNDLDNKIVKNKKKAGIKFRDNCVFNGDVKINNDPLNGVPSLDTIQTNLNIAKRLRKQCPVCGKICSRPSTLKTHYLIHSGDTPFKCTWEGCTKAFNVKSNMMRHLKSHQKKAQKGATRN</sequence>
<dbReference type="PROSITE" id="PS00028">
    <property type="entry name" value="ZINC_FINGER_C2H2_1"/>
    <property type="match status" value="2"/>
</dbReference>
<feature type="compositionally biased region" description="Low complexity" evidence="5">
    <location>
        <begin position="232"/>
        <end position="245"/>
    </location>
</feature>
<keyword evidence="3" id="KW-0862">Zinc</keyword>
<dbReference type="GO" id="GO:0008270">
    <property type="term" value="F:zinc ion binding"/>
    <property type="evidence" value="ECO:0007669"/>
    <property type="project" value="UniProtKB-KW"/>
</dbReference>
<keyword evidence="1" id="KW-0479">Metal-binding</keyword>
<protein>
    <recommendedName>
        <fullName evidence="6">C2H2-type domain-containing protein</fullName>
    </recommendedName>
</protein>
<keyword evidence="8" id="KW-1185">Reference proteome</keyword>
<dbReference type="FunFam" id="3.30.160.60:FF:002345">
    <property type="entry name" value="YPR013C-like protein"/>
    <property type="match status" value="1"/>
</dbReference>
<name>A0AAN7WFH2_9SACH</name>
<dbReference type="PANTHER" id="PTHR23235">
    <property type="entry name" value="KRUEPPEL-LIKE TRANSCRIPTION FACTOR"/>
    <property type="match status" value="1"/>
</dbReference>
<reference evidence="8" key="1">
    <citation type="submission" date="2023-07" db="EMBL/GenBank/DDBJ databases">
        <title>A draft genome of Kazachstania heterogenica Y-27499.</title>
        <authorList>
            <person name="Donic C."/>
            <person name="Kralova J.S."/>
            <person name="Fidel L."/>
            <person name="Ben-Dor S."/>
            <person name="Jung S."/>
        </authorList>
    </citation>
    <scope>NUCLEOTIDE SEQUENCE [LARGE SCALE GENOMIC DNA]</scope>
    <source>
        <strain evidence="8">Y27499</strain>
    </source>
</reference>
<dbReference type="Pfam" id="PF00096">
    <property type="entry name" value="zf-C2H2"/>
    <property type="match status" value="2"/>
</dbReference>
<dbReference type="AlphaFoldDB" id="A0AAN7WFH2"/>
<dbReference type="SMART" id="SM00355">
    <property type="entry name" value="ZnF_C2H2"/>
    <property type="match status" value="2"/>
</dbReference>
<evidence type="ECO:0000256" key="5">
    <source>
        <dbReference type="SAM" id="MobiDB-lite"/>
    </source>
</evidence>
<dbReference type="SUPFAM" id="SSF57667">
    <property type="entry name" value="beta-beta-alpha zinc fingers"/>
    <property type="match status" value="1"/>
</dbReference>
<evidence type="ECO:0000256" key="4">
    <source>
        <dbReference type="PROSITE-ProRule" id="PRU00042"/>
    </source>
</evidence>
<evidence type="ECO:0000256" key="2">
    <source>
        <dbReference type="ARBA" id="ARBA00022771"/>
    </source>
</evidence>
<evidence type="ECO:0000313" key="8">
    <source>
        <dbReference type="Proteomes" id="UP001306508"/>
    </source>
</evidence>
<dbReference type="Proteomes" id="UP001306508">
    <property type="component" value="Unassembled WGS sequence"/>
</dbReference>
<evidence type="ECO:0000256" key="1">
    <source>
        <dbReference type="ARBA" id="ARBA00022723"/>
    </source>
</evidence>
<keyword evidence="2 4" id="KW-0863">Zinc-finger</keyword>
<organism evidence="7 8">
    <name type="scientific">Arxiozyma heterogenica</name>
    <dbReference type="NCBI Taxonomy" id="278026"/>
    <lineage>
        <taxon>Eukaryota</taxon>
        <taxon>Fungi</taxon>
        <taxon>Dikarya</taxon>
        <taxon>Ascomycota</taxon>
        <taxon>Saccharomycotina</taxon>
        <taxon>Saccharomycetes</taxon>
        <taxon>Saccharomycetales</taxon>
        <taxon>Saccharomycetaceae</taxon>
        <taxon>Arxiozyma</taxon>
    </lineage>
</organism>